<dbReference type="InParanoid" id="A0A3Q7H2F6"/>
<dbReference type="PANTHER" id="PTHR34427">
    <property type="entry name" value="DUF4283 DOMAIN PROTEIN"/>
    <property type="match status" value="1"/>
</dbReference>
<accession>A0A3Q7H2F6</accession>
<reference evidence="1" key="1">
    <citation type="journal article" date="2012" name="Nature">
        <title>The tomato genome sequence provides insights into fleshy fruit evolution.</title>
        <authorList>
            <consortium name="Tomato Genome Consortium"/>
        </authorList>
    </citation>
    <scope>NUCLEOTIDE SEQUENCE [LARGE SCALE GENOMIC DNA]</scope>
    <source>
        <strain evidence="1">cv. Heinz 1706</strain>
    </source>
</reference>
<dbReference type="Proteomes" id="UP000004994">
    <property type="component" value="Chromosome 7"/>
</dbReference>
<evidence type="ECO:0000313" key="1">
    <source>
        <dbReference type="EnsemblPlants" id="Solyc07g005035.1.1"/>
    </source>
</evidence>
<keyword evidence="2" id="KW-1185">Reference proteome</keyword>
<dbReference type="AlphaFoldDB" id="A0A3Q7H2F6"/>
<sequence length="149" mass="17537">MVDINHSYAKVVEDSKWQSSNTYVPEIKRQEVSTTATIEYVRGNFCNLGSDRHRQLGRKLLGFNLQDDRQYFPFGFPNRNMAELTLQGGWTWKRSWVQLEWWNPIPGCKQAAKKSKTTWIRAIGLPLHLWSNEIFRQIGDLCDWFEESP</sequence>
<evidence type="ECO:0000313" key="2">
    <source>
        <dbReference type="Proteomes" id="UP000004994"/>
    </source>
</evidence>
<dbReference type="Gramene" id="Solyc07g005035.1.1">
    <property type="protein sequence ID" value="Solyc07g005035.1.1"/>
    <property type="gene ID" value="Solyc07g005035.1"/>
</dbReference>
<dbReference type="EnsemblPlants" id="Solyc07g005035.1.1">
    <property type="protein sequence ID" value="Solyc07g005035.1.1"/>
    <property type="gene ID" value="Solyc07g005035.1"/>
</dbReference>
<dbReference type="PANTHER" id="PTHR34427:SF5">
    <property type="entry name" value="DUF4283 DOMAIN-CONTAINING PROTEIN"/>
    <property type="match status" value="1"/>
</dbReference>
<organism evidence="1">
    <name type="scientific">Solanum lycopersicum</name>
    <name type="common">Tomato</name>
    <name type="synonym">Lycopersicon esculentum</name>
    <dbReference type="NCBI Taxonomy" id="4081"/>
    <lineage>
        <taxon>Eukaryota</taxon>
        <taxon>Viridiplantae</taxon>
        <taxon>Streptophyta</taxon>
        <taxon>Embryophyta</taxon>
        <taxon>Tracheophyta</taxon>
        <taxon>Spermatophyta</taxon>
        <taxon>Magnoliopsida</taxon>
        <taxon>eudicotyledons</taxon>
        <taxon>Gunneridae</taxon>
        <taxon>Pentapetalae</taxon>
        <taxon>asterids</taxon>
        <taxon>lamiids</taxon>
        <taxon>Solanales</taxon>
        <taxon>Solanaceae</taxon>
        <taxon>Solanoideae</taxon>
        <taxon>Solaneae</taxon>
        <taxon>Solanum</taxon>
        <taxon>Solanum subgen. Lycopersicon</taxon>
    </lineage>
</organism>
<name>A0A3Q7H2F6_SOLLC</name>
<protein>
    <submittedName>
        <fullName evidence="1">Uncharacterized protein</fullName>
    </submittedName>
</protein>
<reference evidence="1" key="2">
    <citation type="submission" date="2019-01" db="UniProtKB">
        <authorList>
            <consortium name="EnsemblPlants"/>
        </authorList>
    </citation>
    <scope>IDENTIFICATION</scope>
    <source>
        <strain evidence="1">cv. Heinz 1706</strain>
    </source>
</reference>
<proteinExistence type="predicted"/>